<feature type="region of interest" description="Disordered" evidence="1">
    <location>
        <begin position="1"/>
        <end position="23"/>
    </location>
</feature>
<feature type="compositionally biased region" description="Basic and acidic residues" evidence="1">
    <location>
        <begin position="1"/>
        <end position="11"/>
    </location>
</feature>
<evidence type="ECO:0000313" key="2">
    <source>
        <dbReference type="EMBL" id="GBP92261.1"/>
    </source>
</evidence>
<proteinExistence type="predicted"/>
<sequence length="153" mass="17032">MQCADVTHREGTPGSGSPASSGAPRIIIPAFHRFSAIFHLEPGPRGAPGGHNSRRGRDGIEKESIRQRNRQQPIARNVPWRQKDGACVVIGRLLLPCETRTMWNQNGPGEQDHVESEWSWGTGSCGIRMELGNRDMWNQNVAGKQDHVESEWT</sequence>
<gene>
    <name evidence="2" type="ORF">EVAR_67029_1</name>
</gene>
<evidence type="ECO:0000256" key="1">
    <source>
        <dbReference type="SAM" id="MobiDB-lite"/>
    </source>
</evidence>
<dbReference type="Proteomes" id="UP000299102">
    <property type="component" value="Unassembled WGS sequence"/>
</dbReference>
<dbReference type="EMBL" id="BGZK01002255">
    <property type="protein sequence ID" value="GBP92261.1"/>
    <property type="molecule type" value="Genomic_DNA"/>
</dbReference>
<reference evidence="2 3" key="1">
    <citation type="journal article" date="2019" name="Commun. Biol.">
        <title>The bagworm genome reveals a unique fibroin gene that provides high tensile strength.</title>
        <authorList>
            <person name="Kono N."/>
            <person name="Nakamura H."/>
            <person name="Ohtoshi R."/>
            <person name="Tomita M."/>
            <person name="Numata K."/>
            <person name="Arakawa K."/>
        </authorList>
    </citation>
    <scope>NUCLEOTIDE SEQUENCE [LARGE SCALE GENOMIC DNA]</scope>
</reference>
<comment type="caution">
    <text evidence="2">The sequence shown here is derived from an EMBL/GenBank/DDBJ whole genome shotgun (WGS) entry which is preliminary data.</text>
</comment>
<accession>A0A4C1ZTN5</accession>
<keyword evidence="3" id="KW-1185">Reference proteome</keyword>
<evidence type="ECO:0000313" key="3">
    <source>
        <dbReference type="Proteomes" id="UP000299102"/>
    </source>
</evidence>
<name>A0A4C1ZTN5_EUMVA</name>
<organism evidence="2 3">
    <name type="scientific">Eumeta variegata</name>
    <name type="common">Bagworm moth</name>
    <name type="synonym">Eumeta japonica</name>
    <dbReference type="NCBI Taxonomy" id="151549"/>
    <lineage>
        <taxon>Eukaryota</taxon>
        <taxon>Metazoa</taxon>
        <taxon>Ecdysozoa</taxon>
        <taxon>Arthropoda</taxon>
        <taxon>Hexapoda</taxon>
        <taxon>Insecta</taxon>
        <taxon>Pterygota</taxon>
        <taxon>Neoptera</taxon>
        <taxon>Endopterygota</taxon>
        <taxon>Lepidoptera</taxon>
        <taxon>Glossata</taxon>
        <taxon>Ditrysia</taxon>
        <taxon>Tineoidea</taxon>
        <taxon>Psychidae</taxon>
        <taxon>Oiketicinae</taxon>
        <taxon>Eumeta</taxon>
    </lineage>
</organism>
<feature type="region of interest" description="Disordered" evidence="1">
    <location>
        <begin position="40"/>
        <end position="77"/>
    </location>
</feature>
<dbReference type="AlphaFoldDB" id="A0A4C1ZTN5"/>
<protein>
    <submittedName>
        <fullName evidence="2">Uncharacterized protein</fullName>
    </submittedName>
</protein>
<feature type="compositionally biased region" description="Basic and acidic residues" evidence="1">
    <location>
        <begin position="55"/>
        <end position="66"/>
    </location>
</feature>